<accession>A0A0V1ESN3</accession>
<reference evidence="1 2" key="1">
    <citation type="submission" date="2015-01" db="EMBL/GenBank/DDBJ databases">
        <title>Evolution of Trichinella species and genotypes.</title>
        <authorList>
            <person name="Korhonen P.K."/>
            <person name="Edoardo P."/>
            <person name="Giuseppe L.R."/>
            <person name="Gasser R.B."/>
        </authorList>
    </citation>
    <scope>NUCLEOTIDE SEQUENCE [LARGE SCALE GENOMIC DNA]</scope>
    <source>
        <strain evidence="1">ISS13</strain>
    </source>
</reference>
<dbReference type="EMBL" id="JYDR01000009">
    <property type="protein sequence ID" value="KRY76870.1"/>
    <property type="molecule type" value="Genomic_DNA"/>
</dbReference>
<sequence length="114" mass="12720">MFSNGQSETKTTGNNSFGKFIAIDDGSLVYDCTGNVEYCRYVEYADMQNIVTLHTLHCTMRLQLQTIAKLNTVVSLQQNNLSGCFTKEPNYQDLKHESSIAITCVENNVIPCAN</sequence>
<proteinExistence type="predicted"/>
<name>A0A0V1ESN3_TRIPS</name>
<comment type="caution">
    <text evidence="1">The sequence shown here is derived from an EMBL/GenBank/DDBJ whole genome shotgun (WGS) entry which is preliminary data.</text>
</comment>
<gene>
    <name evidence="1" type="ORF">T4A_2334</name>
</gene>
<protein>
    <submittedName>
        <fullName evidence="1">Uncharacterized protein</fullName>
    </submittedName>
</protein>
<evidence type="ECO:0000313" key="1">
    <source>
        <dbReference type="EMBL" id="KRY76870.1"/>
    </source>
</evidence>
<evidence type="ECO:0000313" key="2">
    <source>
        <dbReference type="Proteomes" id="UP000054632"/>
    </source>
</evidence>
<dbReference type="Proteomes" id="UP000054632">
    <property type="component" value="Unassembled WGS sequence"/>
</dbReference>
<organism evidence="1 2">
    <name type="scientific">Trichinella pseudospiralis</name>
    <name type="common">Parasitic roundworm</name>
    <dbReference type="NCBI Taxonomy" id="6337"/>
    <lineage>
        <taxon>Eukaryota</taxon>
        <taxon>Metazoa</taxon>
        <taxon>Ecdysozoa</taxon>
        <taxon>Nematoda</taxon>
        <taxon>Enoplea</taxon>
        <taxon>Dorylaimia</taxon>
        <taxon>Trichinellida</taxon>
        <taxon>Trichinellidae</taxon>
        <taxon>Trichinella</taxon>
    </lineage>
</organism>
<dbReference type="AlphaFoldDB" id="A0A0V1ESN3"/>